<feature type="compositionally biased region" description="Low complexity" evidence="15">
    <location>
        <begin position="187"/>
        <end position="215"/>
    </location>
</feature>
<keyword evidence="6" id="KW-0732">Signal</keyword>
<dbReference type="SMART" id="SM00181">
    <property type="entry name" value="EGF"/>
    <property type="match status" value="1"/>
</dbReference>
<keyword evidence="5 14" id="KW-0645">Protease</keyword>
<evidence type="ECO:0000256" key="6">
    <source>
        <dbReference type="ARBA" id="ARBA00022729"/>
    </source>
</evidence>
<proteinExistence type="predicted"/>
<dbReference type="EC" id="3.4.21.4" evidence="11"/>
<evidence type="ECO:0000256" key="15">
    <source>
        <dbReference type="SAM" id="MobiDB-lite"/>
    </source>
</evidence>
<comment type="subcellular location">
    <subcellularLocation>
        <location evidence="1">Secreted</location>
        <location evidence="1">Extracellular space</location>
    </subcellularLocation>
</comment>
<dbReference type="GO" id="GO:0005615">
    <property type="term" value="C:extracellular space"/>
    <property type="evidence" value="ECO:0007669"/>
    <property type="project" value="TreeGrafter"/>
</dbReference>
<dbReference type="PROSITE" id="PS50240">
    <property type="entry name" value="TRYPSIN_DOM"/>
    <property type="match status" value="1"/>
</dbReference>
<evidence type="ECO:0000256" key="11">
    <source>
        <dbReference type="ARBA" id="ARBA00038868"/>
    </source>
</evidence>
<dbReference type="PROSITE" id="PS00134">
    <property type="entry name" value="TRYPSIN_HIS"/>
    <property type="match status" value="1"/>
</dbReference>
<comment type="caution">
    <text evidence="19">The sequence shown here is derived from an EMBL/GenBank/DDBJ whole genome shotgun (WGS) entry which is preliminary data.</text>
</comment>
<dbReference type="Gene3D" id="2.10.25.10">
    <property type="entry name" value="Laminin"/>
    <property type="match status" value="1"/>
</dbReference>
<dbReference type="Gene3D" id="2.40.20.10">
    <property type="entry name" value="Plasminogen Kringle 4"/>
    <property type="match status" value="1"/>
</dbReference>
<dbReference type="SUPFAM" id="SSF50494">
    <property type="entry name" value="Trypsin-like serine proteases"/>
    <property type="match status" value="1"/>
</dbReference>
<dbReference type="Pfam" id="PF00089">
    <property type="entry name" value="Trypsin"/>
    <property type="match status" value="1"/>
</dbReference>
<gene>
    <name evidence="19" type="ORF">JZ751_019795</name>
</gene>
<keyword evidence="20" id="KW-1185">Reference proteome</keyword>
<evidence type="ECO:0000313" key="19">
    <source>
        <dbReference type="EMBL" id="KAG9341041.1"/>
    </source>
</evidence>
<dbReference type="PANTHER" id="PTHR24264">
    <property type="entry name" value="TRYPSIN-RELATED"/>
    <property type="match status" value="1"/>
</dbReference>
<dbReference type="InterPro" id="IPR001314">
    <property type="entry name" value="Peptidase_S1A"/>
</dbReference>
<dbReference type="SMART" id="SM00020">
    <property type="entry name" value="Tryp_SPc"/>
    <property type="match status" value="1"/>
</dbReference>
<dbReference type="Gene3D" id="2.40.10.10">
    <property type="entry name" value="Trypsin-like serine proteases"/>
    <property type="match status" value="1"/>
</dbReference>
<feature type="domain" description="Peptidase S1" evidence="18">
    <location>
        <begin position="275"/>
        <end position="516"/>
    </location>
</feature>
<dbReference type="FunFam" id="2.40.10.10:FF:000069">
    <property type="entry name" value="Hyaluronan-binding protein 2"/>
    <property type="match status" value="1"/>
</dbReference>
<dbReference type="InterPro" id="IPR018056">
    <property type="entry name" value="Kringle_CS"/>
</dbReference>
<dbReference type="InterPro" id="IPR038178">
    <property type="entry name" value="Kringle_sf"/>
</dbReference>
<evidence type="ECO:0000256" key="4">
    <source>
        <dbReference type="ARBA" id="ARBA00022572"/>
    </source>
</evidence>
<evidence type="ECO:0000256" key="5">
    <source>
        <dbReference type="ARBA" id="ARBA00022670"/>
    </source>
</evidence>
<evidence type="ECO:0000313" key="20">
    <source>
        <dbReference type="Proteomes" id="UP000824540"/>
    </source>
</evidence>
<dbReference type="SMART" id="SM00130">
    <property type="entry name" value="KR"/>
    <property type="match status" value="1"/>
</dbReference>
<evidence type="ECO:0000256" key="10">
    <source>
        <dbReference type="ARBA" id="ARBA00036320"/>
    </source>
</evidence>
<evidence type="ECO:0000256" key="7">
    <source>
        <dbReference type="ARBA" id="ARBA00022801"/>
    </source>
</evidence>
<keyword evidence="2" id="KW-0964">Secreted</keyword>
<feature type="compositionally biased region" description="Polar residues" evidence="15">
    <location>
        <begin position="243"/>
        <end position="255"/>
    </location>
</feature>
<feature type="region of interest" description="Disordered" evidence="15">
    <location>
        <begin position="187"/>
        <end position="269"/>
    </location>
</feature>
<evidence type="ECO:0000256" key="2">
    <source>
        <dbReference type="ARBA" id="ARBA00022525"/>
    </source>
</evidence>
<dbReference type="SUPFAM" id="SSF57440">
    <property type="entry name" value="Kringle-like"/>
    <property type="match status" value="1"/>
</dbReference>
<dbReference type="AlphaFoldDB" id="A0A8T2NPM9"/>
<dbReference type="InterPro" id="IPR001254">
    <property type="entry name" value="Trypsin_dom"/>
</dbReference>
<dbReference type="InterPro" id="IPR013806">
    <property type="entry name" value="Kringle-like"/>
</dbReference>
<dbReference type="PRINTS" id="PR00018">
    <property type="entry name" value="KRINGLE"/>
</dbReference>
<reference evidence="19" key="1">
    <citation type="thesis" date="2021" institute="BYU ScholarsArchive" country="Provo, UT, USA">
        <title>Applications of and Algorithms for Genome Assembly and Genomic Analyses with an Emphasis on Marine Teleosts.</title>
        <authorList>
            <person name="Pickett B.D."/>
        </authorList>
    </citation>
    <scope>NUCLEOTIDE SEQUENCE</scope>
    <source>
        <strain evidence="19">HI-2016</strain>
    </source>
</reference>
<keyword evidence="8 14" id="KW-0720">Serine protease</keyword>
<dbReference type="OrthoDB" id="9937281at2759"/>
<evidence type="ECO:0000256" key="14">
    <source>
        <dbReference type="RuleBase" id="RU363034"/>
    </source>
</evidence>
<evidence type="ECO:0000256" key="9">
    <source>
        <dbReference type="ARBA" id="ARBA00023157"/>
    </source>
</evidence>
<comment type="catalytic activity">
    <reaction evidence="10">
        <text>Preferential cleavage: Arg-|-Xaa, Lys-|-Xaa.</text>
        <dbReference type="EC" id="3.4.21.4"/>
    </reaction>
</comment>
<dbReference type="InterPro" id="IPR000742">
    <property type="entry name" value="EGF"/>
</dbReference>
<protein>
    <recommendedName>
        <fullName evidence="11">trypsin</fullName>
        <ecNumber evidence="11">3.4.21.4</ecNumber>
    </recommendedName>
</protein>
<dbReference type="FunFam" id="2.40.20.10:FF:000001">
    <property type="entry name" value="Urokinase-type plasminogen activator"/>
    <property type="match status" value="1"/>
</dbReference>
<dbReference type="PRINTS" id="PR00722">
    <property type="entry name" value="CHYMOTRYPSIN"/>
</dbReference>
<comment type="caution">
    <text evidence="12">Lacks conserved residue(s) required for the propagation of feature annotation.</text>
</comment>
<dbReference type="InterPro" id="IPR043504">
    <property type="entry name" value="Peptidase_S1_PA_chymotrypsin"/>
</dbReference>
<dbReference type="EMBL" id="JAFBMS010000038">
    <property type="protein sequence ID" value="KAG9341041.1"/>
    <property type="molecule type" value="Genomic_DNA"/>
</dbReference>
<dbReference type="Proteomes" id="UP000824540">
    <property type="component" value="Unassembled WGS sequence"/>
</dbReference>
<dbReference type="InterPro" id="IPR050127">
    <property type="entry name" value="Serine_Proteases_S1"/>
</dbReference>
<dbReference type="InterPro" id="IPR018114">
    <property type="entry name" value="TRYPSIN_HIS"/>
</dbReference>
<keyword evidence="3 12" id="KW-0245">EGF-like domain</keyword>
<dbReference type="PANTHER" id="PTHR24264:SF40">
    <property type="entry name" value="HYALURONAN-BINDING PROTEIN 2"/>
    <property type="match status" value="1"/>
</dbReference>
<evidence type="ECO:0000259" key="18">
    <source>
        <dbReference type="PROSITE" id="PS50240"/>
    </source>
</evidence>
<accession>A0A8T2NPM9</accession>
<dbReference type="Pfam" id="PF00008">
    <property type="entry name" value="EGF"/>
    <property type="match status" value="1"/>
</dbReference>
<keyword evidence="9 12" id="KW-1015">Disulfide bond</keyword>
<dbReference type="CDD" id="cd00108">
    <property type="entry name" value="KR"/>
    <property type="match status" value="1"/>
</dbReference>
<name>A0A8T2NPM9_9TELE</name>
<feature type="domain" description="Kringle" evidence="17">
    <location>
        <begin position="100"/>
        <end position="182"/>
    </location>
</feature>
<sequence length="520" mass="56615">MDVGMEMGINLGMGTNLGMVINMTNMAVEAENDYDDEGPDEPSEEDDDGDWLMELLDLKASTCVPNPCKNGGSCVQDGKDFDCICTEDYDGRFCQVGPDDCYEGNGQSYRGMVSETEDGYECLHWNSDFILDKGTDPFSKYEDVNGLGPHNYCRNPDGDSKPWCFIRRRNKLRWDYCDVRDCPEPTANPTAAATAEPEQPTAEPGKPTAAPERPMTAPPEPMPTPTAGLEGPQTTPAPPQPSLVPTDSAVTTGQPVQKDFSTCGKPEPSHVTTRIYGGMKAIPGAHPWQVSLQFRPLGSTQEFVHSCGGVLIKSCWVLTAGHCIKKQQDMRAVVGGQNLGRDEPTEQILDVEKSFLHQNYRETSEAVYNDIALLKLKKTNGQCANETKSVKAVCLPDGPFPDGSECTISGWGATESSEFGSAHLLDAKVLLIPQDRCMSEKVYGKVLDDSMFCAGYLKGGVDSCQGDSGGPLVCQKDGLHYVYGLVSWGDSCAKENKPGVYTRLTTFQEWIESTIEANTP</sequence>
<evidence type="ECO:0000256" key="12">
    <source>
        <dbReference type="PROSITE-ProRule" id="PRU00076"/>
    </source>
</evidence>
<dbReference type="CDD" id="cd00054">
    <property type="entry name" value="EGF_CA"/>
    <property type="match status" value="1"/>
</dbReference>
<evidence type="ECO:0000256" key="3">
    <source>
        <dbReference type="ARBA" id="ARBA00022536"/>
    </source>
</evidence>
<organism evidence="19 20">
    <name type="scientific">Albula glossodonta</name>
    <name type="common">roundjaw bonefish</name>
    <dbReference type="NCBI Taxonomy" id="121402"/>
    <lineage>
        <taxon>Eukaryota</taxon>
        <taxon>Metazoa</taxon>
        <taxon>Chordata</taxon>
        <taxon>Craniata</taxon>
        <taxon>Vertebrata</taxon>
        <taxon>Euteleostomi</taxon>
        <taxon>Actinopterygii</taxon>
        <taxon>Neopterygii</taxon>
        <taxon>Teleostei</taxon>
        <taxon>Albuliformes</taxon>
        <taxon>Albulidae</taxon>
        <taxon>Albula</taxon>
    </lineage>
</organism>
<evidence type="ECO:0000259" key="17">
    <source>
        <dbReference type="PROSITE" id="PS50070"/>
    </source>
</evidence>
<feature type="disulfide bond" evidence="12">
    <location>
        <begin position="85"/>
        <end position="94"/>
    </location>
</feature>
<dbReference type="PROSITE" id="PS00021">
    <property type="entry name" value="KRINGLE_1"/>
    <property type="match status" value="1"/>
</dbReference>
<dbReference type="InterPro" id="IPR009003">
    <property type="entry name" value="Peptidase_S1_PA"/>
</dbReference>
<dbReference type="PROSITE" id="PS00022">
    <property type="entry name" value="EGF_1"/>
    <property type="match status" value="1"/>
</dbReference>
<dbReference type="InterPro" id="IPR000001">
    <property type="entry name" value="Kringle"/>
</dbReference>
<evidence type="ECO:0000256" key="1">
    <source>
        <dbReference type="ARBA" id="ARBA00004239"/>
    </source>
</evidence>
<evidence type="ECO:0000256" key="13">
    <source>
        <dbReference type="PROSITE-ProRule" id="PRU00121"/>
    </source>
</evidence>
<keyword evidence="4 13" id="KW-0420">Kringle</keyword>
<dbReference type="GO" id="GO:0004252">
    <property type="term" value="F:serine-type endopeptidase activity"/>
    <property type="evidence" value="ECO:0007669"/>
    <property type="project" value="UniProtKB-EC"/>
</dbReference>
<feature type="domain" description="EGF-like" evidence="16">
    <location>
        <begin position="59"/>
        <end position="95"/>
    </location>
</feature>
<dbReference type="PROSITE" id="PS00135">
    <property type="entry name" value="TRYPSIN_SER"/>
    <property type="match status" value="1"/>
</dbReference>
<keyword evidence="7 14" id="KW-0378">Hydrolase</keyword>
<dbReference type="InterPro" id="IPR033116">
    <property type="entry name" value="TRYPSIN_SER"/>
</dbReference>
<evidence type="ECO:0000259" key="16">
    <source>
        <dbReference type="PROSITE" id="PS50026"/>
    </source>
</evidence>
<dbReference type="GO" id="GO:0006508">
    <property type="term" value="P:proteolysis"/>
    <property type="evidence" value="ECO:0007669"/>
    <property type="project" value="UniProtKB-KW"/>
</dbReference>
<dbReference type="CDD" id="cd00190">
    <property type="entry name" value="Tryp_SPc"/>
    <property type="match status" value="1"/>
</dbReference>
<dbReference type="PROSITE" id="PS50026">
    <property type="entry name" value="EGF_3"/>
    <property type="match status" value="1"/>
</dbReference>
<dbReference type="PROSITE" id="PS50070">
    <property type="entry name" value="KRINGLE_2"/>
    <property type="match status" value="1"/>
</dbReference>
<evidence type="ECO:0000256" key="8">
    <source>
        <dbReference type="ARBA" id="ARBA00022825"/>
    </source>
</evidence>
<dbReference type="Pfam" id="PF00051">
    <property type="entry name" value="Kringle"/>
    <property type="match status" value="1"/>
</dbReference>